<protein>
    <submittedName>
        <fullName evidence="2">Uncharacterized protein</fullName>
    </submittedName>
</protein>
<sequence>MQTNVQIDSKNLRNNDDNFRTRGHHITIEILIFFLSGSWTLSSLLAKSMSVKSFVPSNVVILYITW</sequence>
<reference evidence="2 3" key="1">
    <citation type="journal article" date="2015" name="Nat. Commun.">
        <title>Lucilia cuprina genome unlocks parasitic fly biology to underpin future interventions.</title>
        <authorList>
            <person name="Anstead C.A."/>
            <person name="Korhonen P.K."/>
            <person name="Young N.D."/>
            <person name="Hall R.S."/>
            <person name="Jex A.R."/>
            <person name="Murali S.C."/>
            <person name="Hughes D.S."/>
            <person name="Lee S.F."/>
            <person name="Perry T."/>
            <person name="Stroehlein A.J."/>
            <person name="Ansell B.R."/>
            <person name="Breugelmans B."/>
            <person name="Hofmann A."/>
            <person name="Qu J."/>
            <person name="Dugan S."/>
            <person name="Lee S.L."/>
            <person name="Chao H."/>
            <person name="Dinh H."/>
            <person name="Han Y."/>
            <person name="Doddapaneni H.V."/>
            <person name="Worley K.C."/>
            <person name="Muzny D.M."/>
            <person name="Ioannidis P."/>
            <person name="Waterhouse R.M."/>
            <person name="Zdobnov E.M."/>
            <person name="James P.J."/>
            <person name="Bagnall N.H."/>
            <person name="Kotze A.C."/>
            <person name="Gibbs R.A."/>
            <person name="Richards S."/>
            <person name="Batterham P."/>
            <person name="Gasser R.B."/>
        </authorList>
    </citation>
    <scope>NUCLEOTIDE SEQUENCE [LARGE SCALE GENOMIC DNA]</scope>
    <source>
        <strain evidence="2 3">LS</strain>
        <tissue evidence="2">Full body</tissue>
    </source>
</reference>
<keyword evidence="3" id="KW-1185">Reference proteome</keyword>
<organism evidence="2 3">
    <name type="scientific">Lucilia cuprina</name>
    <name type="common">Green bottle fly</name>
    <name type="synonym">Australian sheep blowfly</name>
    <dbReference type="NCBI Taxonomy" id="7375"/>
    <lineage>
        <taxon>Eukaryota</taxon>
        <taxon>Metazoa</taxon>
        <taxon>Ecdysozoa</taxon>
        <taxon>Arthropoda</taxon>
        <taxon>Hexapoda</taxon>
        <taxon>Insecta</taxon>
        <taxon>Pterygota</taxon>
        <taxon>Neoptera</taxon>
        <taxon>Endopterygota</taxon>
        <taxon>Diptera</taxon>
        <taxon>Brachycera</taxon>
        <taxon>Muscomorpha</taxon>
        <taxon>Oestroidea</taxon>
        <taxon>Calliphoridae</taxon>
        <taxon>Luciliinae</taxon>
        <taxon>Lucilia</taxon>
    </lineage>
</organism>
<evidence type="ECO:0000313" key="3">
    <source>
        <dbReference type="Proteomes" id="UP000037069"/>
    </source>
</evidence>
<keyword evidence="1" id="KW-1133">Transmembrane helix</keyword>
<accession>A0A0L0CC14</accession>
<evidence type="ECO:0000313" key="2">
    <source>
        <dbReference type="EMBL" id="KNC28984.1"/>
    </source>
</evidence>
<evidence type="ECO:0000256" key="1">
    <source>
        <dbReference type="SAM" id="Phobius"/>
    </source>
</evidence>
<comment type="caution">
    <text evidence="2">The sequence shown here is derived from an EMBL/GenBank/DDBJ whole genome shotgun (WGS) entry which is preliminary data.</text>
</comment>
<dbReference type="AlphaFoldDB" id="A0A0L0CC14"/>
<name>A0A0L0CC14_LUCCU</name>
<gene>
    <name evidence="2" type="ORF">FF38_13777</name>
</gene>
<feature type="transmembrane region" description="Helical" evidence="1">
    <location>
        <begin position="26"/>
        <end position="46"/>
    </location>
</feature>
<proteinExistence type="predicted"/>
<dbReference type="Proteomes" id="UP000037069">
    <property type="component" value="Unassembled WGS sequence"/>
</dbReference>
<keyword evidence="1" id="KW-0812">Transmembrane</keyword>
<keyword evidence="1" id="KW-0472">Membrane</keyword>
<dbReference type="EMBL" id="JRES01000720">
    <property type="protein sequence ID" value="KNC28984.1"/>
    <property type="molecule type" value="Genomic_DNA"/>
</dbReference>